<name>A0A7T2W1R6_DELAC</name>
<organism evidence="1 2">
    <name type="scientific">Delftia acidovorans</name>
    <name type="common">Pseudomonas acidovorans</name>
    <name type="synonym">Comamonas acidovorans</name>
    <dbReference type="NCBI Taxonomy" id="80866"/>
    <lineage>
        <taxon>Bacteria</taxon>
        <taxon>Pseudomonadati</taxon>
        <taxon>Pseudomonadota</taxon>
        <taxon>Betaproteobacteria</taxon>
        <taxon>Burkholderiales</taxon>
        <taxon>Comamonadaceae</taxon>
        <taxon>Delftia</taxon>
    </lineage>
</organism>
<dbReference type="Proteomes" id="UP000594778">
    <property type="component" value="Chromosome"/>
</dbReference>
<accession>A0A7T2W1R6</accession>
<protein>
    <submittedName>
        <fullName evidence="1">Uncharacterized protein</fullName>
    </submittedName>
</protein>
<gene>
    <name evidence="1" type="ORF">I6G66_24705</name>
</gene>
<sequence length="67" mass="7068">MGEFPGTVISTGIEMLAVSGENTPPARALLFIMAAASPMSNASRLACDKDGRLKERGMFPMNPIAVE</sequence>
<dbReference type="RefSeq" id="WP_183019707.1">
    <property type="nucleotide sequence ID" value="NZ_CP065668.1"/>
</dbReference>
<reference evidence="1 2" key="1">
    <citation type="submission" date="2020-12" db="EMBL/GenBank/DDBJ databases">
        <title>FDA dAtabase for Regulatory Grade micrObial Sequences (FDA-ARGOS): Supporting development and validation of Infectious Disease Dx tests.</title>
        <authorList>
            <person name="Sproer C."/>
            <person name="Gronow S."/>
            <person name="Severitt S."/>
            <person name="Schroder I."/>
            <person name="Tallon L."/>
            <person name="Sadzewicz L."/>
            <person name="Zhao X."/>
            <person name="Boylan J."/>
            <person name="Ott S."/>
            <person name="Bowen H."/>
            <person name="Vavikolanu K."/>
            <person name="Mehta A."/>
            <person name="Aluvathingal J."/>
            <person name="Nadendla S."/>
            <person name="Lowell S."/>
            <person name="Myers T."/>
            <person name="Yan Y."/>
            <person name="Sichtig H."/>
        </authorList>
    </citation>
    <scope>NUCLEOTIDE SEQUENCE [LARGE SCALE GENOMIC DNA]</scope>
    <source>
        <strain evidence="1 2">FDAARGOS_909</strain>
    </source>
</reference>
<dbReference type="EMBL" id="CP065668">
    <property type="protein sequence ID" value="QPS11606.1"/>
    <property type="molecule type" value="Genomic_DNA"/>
</dbReference>
<evidence type="ECO:0000313" key="2">
    <source>
        <dbReference type="Proteomes" id="UP000594778"/>
    </source>
</evidence>
<dbReference type="AlphaFoldDB" id="A0A7T2W1R6"/>
<proteinExistence type="predicted"/>
<evidence type="ECO:0000313" key="1">
    <source>
        <dbReference type="EMBL" id="QPS11606.1"/>
    </source>
</evidence>